<reference evidence="2 3" key="1">
    <citation type="submission" date="2024-02" db="EMBL/GenBank/DDBJ databases">
        <authorList>
            <person name="Vignale AGUSTIN F."/>
            <person name="Sosa J E."/>
            <person name="Modenutti C."/>
        </authorList>
    </citation>
    <scope>NUCLEOTIDE SEQUENCE [LARGE SCALE GENOMIC DNA]</scope>
</reference>
<feature type="region of interest" description="Disordered" evidence="1">
    <location>
        <begin position="395"/>
        <end position="425"/>
    </location>
</feature>
<comment type="caution">
    <text evidence="2">The sequence shown here is derived from an EMBL/GenBank/DDBJ whole genome shotgun (WGS) entry which is preliminary data.</text>
</comment>
<gene>
    <name evidence="2" type="ORF">ILEXP_LOCUS23511</name>
</gene>
<dbReference type="AlphaFoldDB" id="A0ABC8SDC1"/>
<dbReference type="PANTHER" id="PTHR33527">
    <property type="entry name" value="OS07G0274300 PROTEIN"/>
    <property type="match status" value="1"/>
</dbReference>
<organism evidence="2 3">
    <name type="scientific">Ilex paraguariensis</name>
    <name type="common">yerba mate</name>
    <dbReference type="NCBI Taxonomy" id="185542"/>
    <lineage>
        <taxon>Eukaryota</taxon>
        <taxon>Viridiplantae</taxon>
        <taxon>Streptophyta</taxon>
        <taxon>Embryophyta</taxon>
        <taxon>Tracheophyta</taxon>
        <taxon>Spermatophyta</taxon>
        <taxon>Magnoliopsida</taxon>
        <taxon>eudicotyledons</taxon>
        <taxon>Gunneridae</taxon>
        <taxon>Pentapetalae</taxon>
        <taxon>asterids</taxon>
        <taxon>campanulids</taxon>
        <taxon>Aquifoliales</taxon>
        <taxon>Aquifoliaceae</taxon>
        <taxon>Ilex</taxon>
    </lineage>
</organism>
<protein>
    <submittedName>
        <fullName evidence="2">Uncharacterized protein</fullName>
    </submittedName>
</protein>
<evidence type="ECO:0000313" key="2">
    <source>
        <dbReference type="EMBL" id="CAK9155120.1"/>
    </source>
</evidence>
<proteinExistence type="predicted"/>
<evidence type="ECO:0000256" key="1">
    <source>
        <dbReference type="SAM" id="MobiDB-lite"/>
    </source>
</evidence>
<dbReference type="Proteomes" id="UP001642360">
    <property type="component" value="Unassembled WGS sequence"/>
</dbReference>
<keyword evidence="3" id="KW-1185">Reference proteome</keyword>
<evidence type="ECO:0000313" key="3">
    <source>
        <dbReference type="Proteomes" id="UP001642360"/>
    </source>
</evidence>
<dbReference type="EMBL" id="CAUOFW020002636">
    <property type="protein sequence ID" value="CAK9155120.1"/>
    <property type="molecule type" value="Genomic_DNA"/>
</dbReference>
<feature type="compositionally biased region" description="Low complexity" evidence="1">
    <location>
        <begin position="398"/>
        <end position="412"/>
    </location>
</feature>
<accession>A0ABC8SDC1</accession>
<dbReference type="PANTHER" id="PTHR33527:SF28">
    <property type="entry name" value="GB|AAD43168.1"/>
    <property type="match status" value="1"/>
</dbReference>
<sequence length="425" mass="47204">MASTTTTTLIYPITNEQFNLFHSIDRELYSRLIFELGRDPGESMQVMAFWYWIERSSIDFFFVKKVLPLPSNLLDELVDETVTCLKCIESDTFSVEGTAINNLQNFIDTGNLTLEYMHENRSRILRGVTKIVNEVCSRAFEDILRKRFENVYDYSHIWIGSNAAFGSDSHGVSMSISVPTMGSSSGNRGEIGTMVSGRLYCHPNNNSPMHETPATMGSVITVPFYTGYGVVPQMGFGGTLNIAEGYAHGDGSSTSSEKNVGVTSQMVGVGSLQAYEPYDLKAQRQFLNNELGDMLSRVNLTVIGEEEDIPADDRTIFLTFSKGYPTSETEVRDFFTRTFGDFVETIHMQEVVSPNDQVLYARLIARSASIIDTIVGSGGRAKYSINGKHVWARKYVKKPQQPKSPPQVTTTSLPRPPSSGTTSQP</sequence>
<name>A0ABC8SDC1_9AQUA</name>